<dbReference type="STRING" id="1423755.FC40_GL000896"/>
<gene>
    <name evidence="6" type="primary">ezrA</name>
    <name evidence="8" type="ORF">FC40_GL000896</name>
</gene>
<organism evidence="8 9">
    <name type="scientific">Ligilactobacillus hayakitensis DSM 18933 = JCM 14209</name>
    <dbReference type="NCBI Taxonomy" id="1423755"/>
    <lineage>
        <taxon>Bacteria</taxon>
        <taxon>Bacillati</taxon>
        <taxon>Bacillota</taxon>
        <taxon>Bacilli</taxon>
        <taxon>Lactobacillales</taxon>
        <taxon>Lactobacillaceae</taxon>
        <taxon>Ligilactobacillus</taxon>
    </lineage>
</organism>
<accession>A0A0R1WMS9</accession>
<feature type="transmembrane region" description="Helical" evidence="7">
    <location>
        <begin position="6"/>
        <end position="26"/>
    </location>
</feature>
<dbReference type="NCBIfam" id="NF003409">
    <property type="entry name" value="PRK04778.1-3"/>
    <property type="match status" value="1"/>
</dbReference>
<evidence type="ECO:0000256" key="6">
    <source>
        <dbReference type="HAMAP-Rule" id="MF_00728"/>
    </source>
</evidence>
<evidence type="ECO:0000256" key="1">
    <source>
        <dbReference type="ARBA" id="ARBA00022692"/>
    </source>
</evidence>
<reference evidence="8 9" key="1">
    <citation type="journal article" date="2015" name="Genome Announc.">
        <title>Expanding the biotechnology potential of lactobacilli through comparative genomics of 213 strains and associated genera.</title>
        <authorList>
            <person name="Sun Z."/>
            <person name="Harris H.M."/>
            <person name="McCann A."/>
            <person name="Guo C."/>
            <person name="Argimon S."/>
            <person name="Zhang W."/>
            <person name="Yang X."/>
            <person name="Jeffery I.B."/>
            <person name="Cooney J.C."/>
            <person name="Kagawa T.F."/>
            <person name="Liu W."/>
            <person name="Song Y."/>
            <person name="Salvetti E."/>
            <person name="Wrobel A."/>
            <person name="Rasinkangas P."/>
            <person name="Parkhill J."/>
            <person name="Rea M.C."/>
            <person name="O'Sullivan O."/>
            <person name="Ritari J."/>
            <person name="Douillard F.P."/>
            <person name="Paul Ross R."/>
            <person name="Yang R."/>
            <person name="Briner A.E."/>
            <person name="Felis G.E."/>
            <person name="de Vos W.M."/>
            <person name="Barrangou R."/>
            <person name="Klaenhammer T.R."/>
            <person name="Caufield P.W."/>
            <person name="Cui Y."/>
            <person name="Zhang H."/>
            <person name="O'Toole P.W."/>
        </authorList>
    </citation>
    <scope>NUCLEOTIDE SEQUENCE [LARGE SCALE GENOMIC DNA]</scope>
    <source>
        <strain evidence="8 9">DSM 18933</strain>
    </source>
</reference>
<evidence type="ECO:0000256" key="3">
    <source>
        <dbReference type="ARBA" id="ARBA00023054"/>
    </source>
</evidence>
<protein>
    <recommendedName>
        <fullName evidence="6">Septation ring formation regulator EzrA</fullName>
    </recommendedName>
</protein>
<keyword evidence="5 6" id="KW-0717">Septation</keyword>
<evidence type="ECO:0000313" key="8">
    <source>
        <dbReference type="EMBL" id="KRM19106.1"/>
    </source>
</evidence>
<feature type="topological domain" description="Cytoplasmic" evidence="6">
    <location>
        <begin position="27"/>
        <end position="576"/>
    </location>
</feature>
<comment type="function">
    <text evidence="6">Negative regulator of FtsZ ring formation; modulates the frequency and position of FtsZ ring formation. Inhibits FtsZ ring formation at polar sites. Interacts either with FtsZ or with one of its binding partners to promote depolymerization.</text>
</comment>
<comment type="caution">
    <text evidence="8">The sequence shown here is derived from an EMBL/GenBank/DDBJ whole genome shotgun (WGS) entry which is preliminary data.</text>
</comment>
<keyword evidence="6" id="KW-1003">Cell membrane</keyword>
<proteinExistence type="inferred from homology"/>
<dbReference type="Pfam" id="PF06160">
    <property type="entry name" value="EzrA"/>
    <property type="match status" value="1"/>
</dbReference>
<dbReference type="EMBL" id="AZGD01000090">
    <property type="protein sequence ID" value="KRM19106.1"/>
    <property type="molecule type" value="Genomic_DNA"/>
</dbReference>
<name>A0A0R1WMS9_9LACO</name>
<keyword evidence="3 6" id="KW-0175">Coiled coil</keyword>
<dbReference type="GO" id="GO:0005940">
    <property type="term" value="C:septin ring"/>
    <property type="evidence" value="ECO:0007669"/>
    <property type="project" value="InterPro"/>
</dbReference>
<keyword evidence="9" id="KW-1185">Reference proteome</keyword>
<evidence type="ECO:0000256" key="7">
    <source>
        <dbReference type="SAM" id="Phobius"/>
    </source>
</evidence>
<evidence type="ECO:0000256" key="5">
    <source>
        <dbReference type="ARBA" id="ARBA00023210"/>
    </source>
</evidence>
<sequence length="576" mass="67468">MVKIMIVFFVAIVVIAILLYLGILYFQKSFKKQINSNQEELEELTDSGLEKKIKQIKNLHLTGESLSEFEEVQKNYKHLIKRVYPEISEMILDLNELNEKYKFYKERTYILEVNTKLETAKEKQHNIEKMLEKIEARAKEHQVAVEELNQKYKNIRKTLLAKNFSFGPSIDKLEEKLVELENDFDTYSEITKRGDYVSSDHPLNELRDATAEMERDLEDIPPVYKNIKTTFPTQLKELTEAVSQMGKQGFAFPRDLGAQIKELENQIQINEDNLKKLEVSNAKVLDKDIADKIDGIYEVLEDEYTARQKVQKKFEMFGKFIKHAQTQEKNLLADLNRLKQNYTLNHDELEEAQGLQERINGIQSWFEKYLNDSQNKLVQYSLIAEKMENDIKTLTKIEEKQKSINDSVSNLWKEEKDARAAIQHFDVELHRMKRELQKLNLPGLSNEYLEFMYRVNDEIDNVDEKLNQEIIDIDEITKDLINTQSDLDILGEKTDEIIASATLAEEILQYANRYRNSNNYPELADAYNQATVLFNSNFDYTQALDIIAEAVDQIEQGKPEQIMDGYYQTHKKLFSK</sequence>
<evidence type="ECO:0000256" key="2">
    <source>
        <dbReference type="ARBA" id="ARBA00022989"/>
    </source>
</evidence>
<dbReference type="HAMAP" id="MF_00728">
    <property type="entry name" value="EzrA"/>
    <property type="match status" value="1"/>
</dbReference>
<dbReference type="PATRIC" id="fig|1423755.3.peg.950"/>
<dbReference type="InterPro" id="IPR010379">
    <property type="entry name" value="EzrA"/>
</dbReference>
<dbReference type="GO" id="GO:0000917">
    <property type="term" value="P:division septum assembly"/>
    <property type="evidence" value="ECO:0007669"/>
    <property type="project" value="UniProtKB-KW"/>
</dbReference>
<evidence type="ECO:0000256" key="4">
    <source>
        <dbReference type="ARBA" id="ARBA00023136"/>
    </source>
</evidence>
<dbReference type="AlphaFoldDB" id="A0A0R1WMS9"/>
<feature type="coiled-coil region" evidence="6">
    <location>
        <begin position="87"/>
        <end position="190"/>
    </location>
</feature>
<evidence type="ECO:0000313" key="9">
    <source>
        <dbReference type="Proteomes" id="UP000051054"/>
    </source>
</evidence>
<comment type="subcellular location">
    <subcellularLocation>
        <location evidence="6">Cell membrane</location>
        <topology evidence="6">Single-pass membrane protein</topology>
    </subcellularLocation>
    <text evidence="6">Colocalized with FtsZ to the nascent septal site.</text>
</comment>
<keyword evidence="4 6" id="KW-0472">Membrane</keyword>
<dbReference type="Proteomes" id="UP000051054">
    <property type="component" value="Unassembled WGS sequence"/>
</dbReference>
<keyword evidence="2 6" id="KW-1133">Transmembrane helix</keyword>
<dbReference type="GO" id="GO:0005886">
    <property type="term" value="C:plasma membrane"/>
    <property type="evidence" value="ECO:0007669"/>
    <property type="project" value="UniProtKB-SubCell"/>
</dbReference>
<keyword evidence="1 6" id="KW-0812">Transmembrane</keyword>
<keyword evidence="6" id="KW-0131">Cell cycle</keyword>
<dbReference type="GO" id="GO:0000921">
    <property type="term" value="P:septin ring assembly"/>
    <property type="evidence" value="ECO:0007669"/>
    <property type="project" value="InterPro"/>
</dbReference>
<dbReference type="eggNOG" id="COG4477">
    <property type="taxonomic scope" value="Bacteria"/>
</dbReference>
<feature type="coiled-coil region" evidence="6">
    <location>
        <begin position="321"/>
        <end position="390"/>
    </location>
</feature>
<comment type="similarity">
    <text evidence="6">Belongs to the EzrA family.</text>
</comment>
<feature type="topological domain" description="Extracellular" evidence="6">
    <location>
        <begin position="1"/>
        <end position="7"/>
    </location>
</feature>
<keyword evidence="6" id="KW-0132">Cell division</keyword>